<dbReference type="Pfam" id="PF02928">
    <property type="entry name" value="zf-C5HC2"/>
    <property type="match status" value="1"/>
</dbReference>
<evidence type="ECO:0000313" key="22">
    <source>
        <dbReference type="Proteomes" id="UP000183832"/>
    </source>
</evidence>
<keyword evidence="17" id="KW-0472">Membrane</keyword>
<feature type="compositionally biased region" description="Low complexity" evidence="16">
    <location>
        <begin position="1468"/>
        <end position="1477"/>
    </location>
</feature>
<evidence type="ECO:0000256" key="14">
    <source>
        <dbReference type="ARBA" id="ARBA00048734"/>
    </source>
</evidence>
<feature type="region of interest" description="Disordered" evidence="16">
    <location>
        <begin position="1236"/>
        <end position="1302"/>
    </location>
</feature>
<dbReference type="Pfam" id="PF08429">
    <property type="entry name" value="PLU-1"/>
    <property type="match status" value="1"/>
</dbReference>
<dbReference type="SMART" id="SM00501">
    <property type="entry name" value="BRIGHT"/>
    <property type="match status" value="1"/>
</dbReference>
<dbReference type="GO" id="GO:0003677">
    <property type="term" value="F:DNA binding"/>
    <property type="evidence" value="ECO:0007669"/>
    <property type="project" value="InterPro"/>
</dbReference>
<evidence type="ECO:0000256" key="6">
    <source>
        <dbReference type="ARBA" id="ARBA00022737"/>
    </source>
</evidence>
<feature type="compositionally biased region" description="Low complexity" evidence="16">
    <location>
        <begin position="1052"/>
        <end position="1077"/>
    </location>
</feature>
<feature type="compositionally biased region" description="Polar residues" evidence="16">
    <location>
        <begin position="1262"/>
        <end position="1281"/>
    </location>
</feature>
<feature type="transmembrane region" description="Helical" evidence="17">
    <location>
        <begin position="2151"/>
        <end position="2169"/>
    </location>
</feature>
<keyword evidence="17" id="KW-0812">Transmembrane</keyword>
<keyword evidence="22" id="KW-1185">Reference proteome</keyword>
<dbReference type="SUPFAM" id="SSF51197">
    <property type="entry name" value="Clavaminate synthase-like"/>
    <property type="match status" value="1"/>
</dbReference>
<accession>A0A1J1ICX2</accession>
<dbReference type="InterPro" id="IPR048615">
    <property type="entry name" value="KDM5_C-hel"/>
</dbReference>
<feature type="transmembrane region" description="Helical" evidence="17">
    <location>
        <begin position="2055"/>
        <end position="2079"/>
    </location>
</feature>
<feature type="compositionally biased region" description="Basic and acidic residues" evidence="16">
    <location>
        <begin position="1236"/>
        <end position="1248"/>
    </location>
</feature>
<feature type="domain" description="JmjC" evidence="20">
    <location>
        <begin position="383"/>
        <end position="549"/>
    </location>
</feature>
<evidence type="ECO:0000256" key="9">
    <source>
        <dbReference type="ARBA" id="ARBA00022853"/>
    </source>
</evidence>
<dbReference type="InterPro" id="IPR036431">
    <property type="entry name" value="ARID_dom_sf"/>
</dbReference>
<dbReference type="Pfam" id="PF21323">
    <property type="entry name" value="KDM5_C-hel"/>
    <property type="match status" value="1"/>
</dbReference>
<evidence type="ECO:0000259" key="18">
    <source>
        <dbReference type="PROSITE" id="PS51011"/>
    </source>
</evidence>
<name>A0A1J1ICX2_9DIPT</name>
<dbReference type="GO" id="GO:0034647">
    <property type="term" value="F:histone H3K4me/H3K4me2/H3K4me3 demethylase activity"/>
    <property type="evidence" value="ECO:0007669"/>
    <property type="project" value="UniProtKB-EC"/>
</dbReference>
<keyword evidence="15" id="KW-0175">Coiled coil</keyword>
<feature type="region of interest" description="Disordered" evidence="16">
    <location>
        <begin position="292"/>
        <end position="319"/>
    </location>
</feature>
<dbReference type="GO" id="GO:0008270">
    <property type="term" value="F:zinc ion binding"/>
    <property type="evidence" value="ECO:0007669"/>
    <property type="project" value="UniProtKB-KW"/>
</dbReference>
<dbReference type="SMART" id="SM00545">
    <property type="entry name" value="JmjN"/>
    <property type="match status" value="1"/>
</dbReference>
<evidence type="ECO:0000259" key="19">
    <source>
        <dbReference type="PROSITE" id="PS51183"/>
    </source>
</evidence>
<dbReference type="GO" id="GO:0005634">
    <property type="term" value="C:nucleus"/>
    <property type="evidence" value="ECO:0007669"/>
    <property type="project" value="UniProtKB-SubCell"/>
</dbReference>
<keyword evidence="5" id="KW-0479">Metal-binding</keyword>
<feature type="compositionally biased region" description="Polar residues" evidence="16">
    <location>
        <begin position="30"/>
        <end position="45"/>
    </location>
</feature>
<feature type="transmembrane region" description="Helical" evidence="17">
    <location>
        <begin position="2181"/>
        <end position="2205"/>
    </location>
</feature>
<dbReference type="Pfam" id="PF02375">
    <property type="entry name" value="JmjN"/>
    <property type="match status" value="1"/>
</dbReference>
<dbReference type="InterPro" id="IPR001965">
    <property type="entry name" value="Znf_PHD"/>
</dbReference>
<dbReference type="PANTHER" id="PTHR10694">
    <property type="entry name" value="LYSINE-SPECIFIC DEMETHYLASE"/>
    <property type="match status" value="1"/>
</dbReference>
<evidence type="ECO:0000313" key="21">
    <source>
        <dbReference type="EMBL" id="CRK97404.1"/>
    </source>
</evidence>
<comment type="similarity">
    <text evidence="3">Belongs to the JARID1 histone demethylase family.</text>
</comment>
<evidence type="ECO:0000256" key="12">
    <source>
        <dbReference type="ARBA" id="ARBA00023004"/>
    </source>
</evidence>
<dbReference type="SMART" id="SM01014">
    <property type="entry name" value="ARID"/>
    <property type="match status" value="1"/>
</dbReference>
<dbReference type="InterPro" id="IPR004198">
    <property type="entry name" value="Znf_C5HC2"/>
</dbReference>
<feature type="transmembrane region" description="Helical" evidence="17">
    <location>
        <begin position="2100"/>
        <end position="2123"/>
    </location>
</feature>
<dbReference type="InterPro" id="IPR003349">
    <property type="entry name" value="JmjN"/>
</dbReference>
<sequence length="2525" mass="291833">MSADIKMSPTQQQQQSQKVHLTPRKDSDGGFSTNGRNYYDLTSPSKDPLGFDENKAAHPHLQMDKCDEFEFEVPEEAPVFIPTAEEFKNPLLYIQKIRPLAEKFGICKIKPPADWQPPFTLDVEKLRFTPRIQRVNELEAKTRIKLNFLDQIAKFWELQGSSLKIPMVERKQLDLHSLHRLVQEEGGLELVTKERKWSKIAVRLGYPNGKNVGTILKGHYERILYPFDIYMSGKVVDGANLEVGEESDDCDYKPHCIVSRQSVKPPTETTARRSKRFQNMEASTDIGEMNLSKDKQAELRRQMTSPSKSTRASANSPYKQRPEYFNMPVHMVPTDLVEKEFWRLTQSIDEDVSVEYGADLHSMEHGSGFPMKNSVHILGDDQQYADSPWNLNNLPVVEESVLGYINADISGMKIPWMYVGMCFATFCWHNEDHWSYSINYLHWGEPKTWYGVPGSSAERLENCMKRAAPELFQSQPDLLHQLVTILNPNILMNDGVPVYRTDQHAGEFVITFPRAYHAGFNQGYNFAEAVNFCPADWVKLGRECVNHYSILRRFCVFSHDEIVCKMALEADRLNLGIATACYLDMVEMIDTEKKLRKTLLEWGVTKAQREAFELLQDDERQCECCKTTCFLSAVSCSCTSAFVCLRHYNELCKCPPEQHTLKYRYTLDELPLMLKKLKIKAESFETWLTKVRNILDPAISTKVSFEELQDLASEAKAKKFPKSPLLERLNSAVIEADKCITVIQQLDINKIRTRNSNDIASRYKITLEELDLFVGELDNLCCTIDDFVTVKELQQMGYDFVITVKRLLNQETITTNDPKELQKTIQDGSTLCIELPQLDQLKARLEQVNWYRMIKSYREKTERHQLNVLKKHLSEGLKVPPHNIIERELNDIKEMIIEMEAWEDRAHKIFDSSSPIKLRDIEDLLRYGKTIKGFLPSFSVLKEAMDRAKEILEQIEALQSNENYPYVDSLEYIINNAKSLPFQLEPIQTMEKHVNEANAWKDKACQTFLKKNSKYSLLEALTPKYESDLTFAVVPKAMSPPNYRGGSDDCESASPSSTASSSSTISANSSNGSSDTSYLDDLGPAVVVATFKKAEKNEICRIMEIRRINSEKNPERDQYCLCKGRFMGYMYHCQLCLDWFHGSCVPPMSKNYEPKQEPLDLKSKYLCPICMRTKRPKLDNILSLLVALQQIPLRVPEGEIVQCVAERAMHWQDRVRQALKQKDVEMALLEFSMHQKKDGTIKDPSQERKLKRSKNKIKDPESSAQLTPSSSDAGSDTGNASDNDELKLLNPEHPYMNNDKSFGSFPSPAIQLSKVTQHLLEELMMEGDLLEVTLDETVYLWRLLNASKNYSNELDVIRKKFNIPLEMPTRIYSEESIKKRKILSADEKPPRKYTKSIKKEIKIEPMELSDGDIDDDDVMDIEEADGTLPKKGKLIVKQKRVMKTKKIKKLPKNDGGIKVKPKRKKKPQQQQQQNQQPSLLPISTATIETSTPLKASNPADLSKPLKKITKTKEKKVKQKSQKPSKKGEKDGTKPNGSDSESSPEESDAYETCGVTNCQRPSESVQDWILCDGGCEVWYHMDTRMENHGYVNDSFDTLKTLHIKEKSLLGDLRLAYHNKNLKLFLKLFHRTGYKNNYEVDDENISNKFANAIGWRKFKTSRNLLFERDDDENLFEEILRTPGVGNSKYINLIWTECELWRKRDILITANSKGKQAIDYIIESNDDENLFAFLVFDFNDESETVAKSSKNYFLKLKNEQYTKKTGESLFQKFYSIIDEECEDICLDIMEKLLKEMKQIIDIKGETDIDAVLGMKNEIYKYKILKLLMTYWKIYSKEYNHYKTILSDMSPYYKLILAIKERHEYEFEELFPKYLEKMKEKHGDCYEIKVRKDCNSLLEFALANSQKRAMNIIINCPLIDPNKVSIKCDDSAFDSQNAHYIMSKLLEKGYYLGNEDENRVPSDWISAQVFEDFLDSRVTEDGIHGCQIDYNFLIDPEVREIQMKSDHDDNGKLLFIRGMKSLESILNNERLKTHITHPVLSTFINLKSRKFRTIFNMNFYIFIFFFMVPFFLLVTLIPFNKFYSDLFKTYGELTMVKKKKIYKIFGLTLAQFLSLPYRACLLATIYLTCREGFQMFAISDSFKDYFKKKSNQFEIVIIALSWTLLYAYTNLSLAQIKTYMSIPSAFIIIFATVELLSILPYPSMSIYMFMLKQVTNTFIKFLTIFVLVIIAFTFSFCVVLKPPTSSGPSPWKQLRKDWNNYTMTSNETVPFAEFKEPAIMFVNTLEEALEDNSTIFRNFDNPFTSFLKTLQMLSGEYSIDPYTLDSVSKQLLFLVFVLTSFILFNLINGLAISDIALLKVHAEFLNLKQQIRSAAESEGVVSDIYWKASGKLKNNKDDDFEAKNNQKQNLRGWRRLTTYLISLLVRKYPYLHKMDNLCIDFKQKTVKYEQDQKRFHILRTRSGVAGSYILDEETLKKLSEIVAKRHLQEQSVNEKVESLETEVKKLKLSIRSQHEELKMMIQGIISQKS</sequence>
<keyword evidence="11" id="KW-0560">Oxidoreductase</keyword>
<dbReference type="InterPro" id="IPR011011">
    <property type="entry name" value="Znf_FYVE_PHD"/>
</dbReference>
<keyword evidence="7" id="KW-0863">Zinc-finger</keyword>
<dbReference type="OrthoDB" id="1678912at2759"/>
<dbReference type="GO" id="GO:0006355">
    <property type="term" value="P:regulation of DNA-templated transcription"/>
    <property type="evidence" value="ECO:0007669"/>
    <property type="project" value="TreeGrafter"/>
</dbReference>
<dbReference type="PROSITE" id="PS51184">
    <property type="entry name" value="JMJC"/>
    <property type="match status" value="1"/>
</dbReference>
<feature type="region of interest" description="Disordered" evidence="16">
    <location>
        <begin position="1042"/>
        <end position="1077"/>
    </location>
</feature>
<dbReference type="SUPFAM" id="SSF57903">
    <property type="entry name" value="FYVE/PHD zinc finger"/>
    <property type="match status" value="1"/>
</dbReference>
<evidence type="ECO:0000256" key="4">
    <source>
        <dbReference type="ARBA" id="ARBA00012902"/>
    </source>
</evidence>
<dbReference type="Pfam" id="PF02373">
    <property type="entry name" value="JmjC"/>
    <property type="match status" value="1"/>
</dbReference>
<comment type="subcellular location">
    <subcellularLocation>
        <location evidence="2">Nucleus</location>
    </subcellularLocation>
</comment>
<evidence type="ECO:0000256" key="13">
    <source>
        <dbReference type="ARBA" id="ARBA00023242"/>
    </source>
</evidence>
<feature type="transmembrane region" description="Helical" evidence="17">
    <location>
        <begin position="2327"/>
        <end position="2348"/>
    </location>
</feature>
<feature type="domain" description="JmjN" evidence="19">
    <location>
        <begin position="77"/>
        <end position="118"/>
    </location>
</feature>
<evidence type="ECO:0000259" key="20">
    <source>
        <dbReference type="PROSITE" id="PS51184"/>
    </source>
</evidence>
<feature type="region of interest" description="Disordered" evidence="16">
    <location>
        <begin position="262"/>
        <end position="281"/>
    </location>
</feature>
<feature type="coiled-coil region" evidence="15">
    <location>
        <begin position="2485"/>
        <end position="2512"/>
    </location>
</feature>
<dbReference type="PROSITE" id="PS51011">
    <property type="entry name" value="ARID"/>
    <property type="match status" value="1"/>
</dbReference>
<dbReference type="InterPro" id="IPR013083">
    <property type="entry name" value="Znf_RING/FYVE/PHD"/>
</dbReference>
<evidence type="ECO:0000256" key="10">
    <source>
        <dbReference type="ARBA" id="ARBA00022964"/>
    </source>
</evidence>
<feature type="compositionally biased region" description="Polar residues" evidence="16">
    <location>
        <begin position="302"/>
        <end position="318"/>
    </location>
</feature>
<comment type="catalytic activity">
    <reaction evidence="14">
        <text>N(6),N(6),N(6)-trimethyl-L-lysyl(4)-[histone H3] + 3 2-oxoglutarate + 3 O2 = L-lysyl(4)-[histone H3] + 3 formaldehyde + 3 succinate + 3 CO2</text>
        <dbReference type="Rhea" id="RHEA:60208"/>
        <dbReference type="Rhea" id="RHEA-COMP:15537"/>
        <dbReference type="Rhea" id="RHEA-COMP:15547"/>
        <dbReference type="ChEBI" id="CHEBI:15379"/>
        <dbReference type="ChEBI" id="CHEBI:16526"/>
        <dbReference type="ChEBI" id="CHEBI:16810"/>
        <dbReference type="ChEBI" id="CHEBI:16842"/>
        <dbReference type="ChEBI" id="CHEBI:29969"/>
        <dbReference type="ChEBI" id="CHEBI:30031"/>
        <dbReference type="ChEBI" id="CHEBI:61961"/>
        <dbReference type="EC" id="1.14.11.67"/>
    </reaction>
</comment>
<dbReference type="InterPro" id="IPR003347">
    <property type="entry name" value="JmjC_dom"/>
</dbReference>
<evidence type="ECO:0000256" key="17">
    <source>
        <dbReference type="SAM" id="Phobius"/>
    </source>
</evidence>
<keyword evidence="6" id="KW-0677">Repeat</keyword>
<keyword evidence="9" id="KW-0156">Chromatin regulator</keyword>
<feature type="region of interest" description="Disordered" evidence="16">
    <location>
        <begin position="1"/>
        <end position="54"/>
    </location>
</feature>
<dbReference type="FunFam" id="1.10.150.60:FF:000001">
    <property type="entry name" value="Putative lysine-specific demethylase 5b"/>
    <property type="match status" value="1"/>
</dbReference>
<dbReference type="Gene3D" id="3.30.40.10">
    <property type="entry name" value="Zinc/RING finger domain, C3HC4 (zinc finger)"/>
    <property type="match status" value="2"/>
</dbReference>
<gene>
    <name evidence="21" type="ORF">CLUMA_CG010794</name>
</gene>
<keyword evidence="10" id="KW-0223">Dioxygenase</keyword>
<dbReference type="EMBL" id="CVRI01000047">
    <property type="protein sequence ID" value="CRK97404.1"/>
    <property type="molecule type" value="Genomic_DNA"/>
</dbReference>
<evidence type="ECO:0000256" key="2">
    <source>
        <dbReference type="ARBA" id="ARBA00004123"/>
    </source>
</evidence>
<dbReference type="InterPro" id="IPR013637">
    <property type="entry name" value="Lys_sp_deMease-like_dom"/>
</dbReference>
<feature type="transmembrane region" description="Helical" evidence="17">
    <location>
        <begin position="2217"/>
        <end position="2236"/>
    </location>
</feature>
<evidence type="ECO:0000256" key="8">
    <source>
        <dbReference type="ARBA" id="ARBA00022833"/>
    </source>
</evidence>
<dbReference type="SUPFAM" id="SSF46774">
    <property type="entry name" value="ARID-like"/>
    <property type="match status" value="1"/>
</dbReference>
<dbReference type="SMART" id="SM00249">
    <property type="entry name" value="PHD"/>
    <property type="match status" value="1"/>
</dbReference>
<protein>
    <recommendedName>
        <fullName evidence="4">[histone H3]-trimethyl-L-lysine(4) demethylase</fullName>
        <ecNumber evidence="4">1.14.11.67</ecNumber>
    </recommendedName>
</protein>
<evidence type="ECO:0000256" key="3">
    <source>
        <dbReference type="ARBA" id="ARBA00006801"/>
    </source>
</evidence>
<feature type="compositionally biased region" description="Basic residues" evidence="16">
    <location>
        <begin position="1504"/>
        <end position="1524"/>
    </location>
</feature>
<keyword evidence="8" id="KW-0862">Zinc</keyword>
<feature type="compositionally biased region" description="Basic and acidic residues" evidence="16">
    <location>
        <begin position="292"/>
        <end position="301"/>
    </location>
</feature>
<evidence type="ECO:0000256" key="5">
    <source>
        <dbReference type="ARBA" id="ARBA00022723"/>
    </source>
</evidence>
<dbReference type="STRING" id="568069.A0A1J1ICX2"/>
<dbReference type="PANTHER" id="PTHR10694:SF33">
    <property type="entry name" value="LYSINE-SPECIFIC DEMETHYLASE 5"/>
    <property type="match status" value="1"/>
</dbReference>
<keyword evidence="13" id="KW-0539">Nucleus</keyword>
<dbReference type="CDD" id="cd16864">
    <property type="entry name" value="ARID_JARID"/>
    <property type="match status" value="1"/>
</dbReference>
<dbReference type="SMART" id="SM00558">
    <property type="entry name" value="JmjC"/>
    <property type="match status" value="1"/>
</dbReference>
<keyword evidence="12" id="KW-0408">Iron</keyword>
<proteinExistence type="inferred from homology"/>
<dbReference type="EC" id="1.14.11.67" evidence="4"/>
<evidence type="ECO:0000256" key="7">
    <source>
        <dbReference type="ARBA" id="ARBA00022771"/>
    </source>
</evidence>
<organism evidence="21 22">
    <name type="scientific">Clunio marinus</name>
    <dbReference type="NCBI Taxonomy" id="568069"/>
    <lineage>
        <taxon>Eukaryota</taxon>
        <taxon>Metazoa</taxon>
        <taxon>Ecdysozoa</taxon>
        <taxon>Arthropoda</taxon>
        <taxon>Hexapoda</taxon>
        <taxon>Insecta</taxon>
        <taxon>Pterygota</taxon>
        <taxon>Neoptera</taxon>
        <taxon>Endopterygota</taxon>
        <taxon>Diptera</taxon>
        <taxon>Nematocera</taxon>
        <taxon>Chironomoidea</taxon>
        <taxon>Chironomidae</taxon>
        <taxon>Clunio</taxon>
    </lineage>
</organism>
<comment type="cofactor">
    <cofactor evidence="1">
        <name>Fe(2+)</name>
        <dbReference type="ChEBI" id="CHEBI:29033"/>
    </cofactor>
</comment>
<feature type="compositionally biased region" description="Polar residues" evidence="16">
    <location>
        <begin position="1481"/>
        <end position="1494"/>
    </location>
</feature>
<evidence type="ECO:0000256" key="15">
    <source>
        <dbReference type="SAM" id="Coils"/>
    </source>
</evidence>
<dbReference type="Gene3D" id="2.60.120.650">
    <property type="entry name" value="Cupin"/>
    <property type="match status" value="1"/>
</dbReference>
<dbReference type="Gene3D" id="1.10.150.60">
    <property type="entry name" value="ARID DNA-binding domain"/>
    <property type="match status" value="1"/>
</dbReference>
<reference evidence="21 22" key="1">
    <citation type="submission" date="2015-04" db="EMBL/GenBank/DDBJ databases">
        <authorList>
            <person name="Syromyatnikov M.Y."/>
            <person name="Popov V.N."/>
        </authorList>
    </citation>
    <scope>NUCLEOTIDE SEQUENCE [LARGE SCALE GENOMIC DNA]</scope>
</reference>
<evidence type="ECO:0000256" key="1">
    <source>
        <dbReference type="ARBA" id="ARBA00001954"/>
    </source>
</evidence>
<dbReference type="PROSITE" id="PS51183">
    <property type="entry name" value="JMJN"/>
    <property type="match status" value="1"/>
</dbReference>
<evidence type="ECO:0000256" key="16">
    <source>
        <dbReference type="SAM" id="MobiDB-lite"/>
    </source>
</evidence>
<dbReference type="Proteomes" id="UP000183832">
    <property type="component" value="Unassembled WGS sequence"/>
</dbReference>
<evidence type="ECO:0000256" key="11">
    <source>
        <dbReference type="ARBA" id="ARBA00023002"/>
    </source>
</evidence>
<feature type="region of interest" description="Disordered" evidence="16">
    <location>
        <begin position="1445"/>
        <end position="1548"/>
    </location>
</feature>
<dbReference type="GO" id="GO:0000785">
    <property type="term" value="C:chromatin"/>
    <property type="evidence" value="ECO:0007669"/>
    <property type="project" value="TreeGrafter"/>
</dbReference>
<keyword evidence="17" id="KW-1133">Transmembrane helix</keyword>
<dbReference type="Pfam" id="PF01388">
    <property type="entry name" value="ARID"/>
    <property type="match status" value="1"/>
</dbReference>
<dbReference type="InterPro" id="IPR001606">
    <property type="entry name" value="ARID_dom"/>
</dbReference>
<feature type="domain" description="ARID" evidence="18">
    <location>
        <begin position="142"/>
        <end position="232"/>
    </location>
</feature>